<dbReference type="SUPFAM" id="SSF56935">
    <property type="entry name" value="Porins"/>
    <property type="match status" value="1"/>
</dbReference>
<evidence type="ECO:0000313" key="4">
    <source>
        <dbReference type="Proteomes" id="UP000239406"/>
    </source>
</evidence>
<dbReference type="Pfam" id="PF09694">
    <property type="entry name" value="Gcw_chp"/>
    <property type="match status" value="1"/>
</dbReference>
<dbReference type="AlphaFoldDB" id="A0A2S5T7M5"/>
<dbReference type="EMBL" id="SLXF01000004">
    <property type="protein sequence ID" value="TCP07542.1"/>
    <property type="molecule type" value="Genomic_DNA"/>
</dbReference>
<dbReference type="RefSeq" id="WP_104356265.1">
    <property type="nucleotide sequence ID" value="NZ_CALFFA010000016.1"/>
</dbReference>
<reference evidence="3 5" key="2">
    <citation type="submission" date="2019-03" db="EMBL/GenBank/DDBJ databases">
        <title>Genomic Encyclopedia of Type Strains, Phase IV (KMG-IV): sequencing the most valuable type-strain genomes for metagenomic binning, comparative biology and taxonomic classification.</title>
        <authorList>
            <person name="Goeker M."/>
        </authorList>
    </citation>
    <scope>NUCLEOTIDE SEQUENCE [LARGE SCALE GENOMIC DNA]</scope>
    <source>
        <strain evidence="3 5">DSM 15264</strain>
    </source>
</reference>
<evidence type="ECO:0000313" key="2">
    <source>
        <dbReference type="EMBL" id="PPE71004.1"/>
    </source>
</evidence>
<organism evidence="2 4">
    <name type="scientific">Caldimonas thermodepolymerans</name>
    <dbReference type="NCBI Taxonomy" id="215580"/>
    <lineage>
        <taxon>Bacteria</taxon>
        <taxon>Pseudomonadati</taxon>
        <taxon>Pseudomonadota</taxon>
        <taxon>Betaproteobacteria</taxon>
        <taxon>Burkholderiales</taxon>
        <taxon>Sphaerotilaceae</taxon>
        <taxon>Caldimonas</taxon>
    </lineage>
</organism>
<gene>
    <name evidence="2" type="ORF">C1702_03300</name>
    <name evidence="3" type="ORF">EV676_10497</name>
</gene>
<keyword evidence="4" id="KW-1185">Reference proteome</keyword>
<dbReference type="NCBIfam" id="TIGR02001">
    <property type="entry name" value="gcw_chp"/>
    <property type="match status" value="1"/>
</dbReference>
<comment type="caution">
    <text evidence="2">The sequence shown here is derived from an EMBL/GenBank/DDBJ whole genome shotgun (WGS) entry which is preliminary data.</text>
</comment>
<dbReference type="Proteomes" id="UP000294772">
    <property type="component" value="Unassembled WGS sequence"/>
</dbReference>
<sequence length="228" mass="24769">MKKKPLAALALVSAFVAGPALAQEVSANFSLTSNYKFRGQDQTDNDPAVQGGFDFEYQGFYLGNWNSSIGFTDAGIEMDFYGGYKGEFGDGFGYDVGLLQYYYPGDTDLNTTELYAGLSWGPFGLKYSHTVSSKYFGAEDGRGTGYLNLTFDYPLIESLTLNAAVGYSALTDELNDAGMPDYTDYKLGVTYDLGQGFSLGGHVVGGTKKSDYDPINKTRFILTISKAM</sequence>
<dbReference type="OrthoDB" id="9793561at2"/>
<evidence type="ECO:0000313" key="5">
    <source>
        <dbReference type="Proteomes" id="UP000294772"/>
    </source>
</evidence>
<dbReference type="EMBL" id="PSNY01000003">
    <property type="protein sequence ID" value="PPE71004.1"/>
    <property type="molecule type" value="Genomic_DNA"/>
</dbReference>
<evidence type="ECO:0000256" key="1">
    <source>
        <dbReference type="SAM" id="SignalP"/>
    </source>
</evidence>
<dbReference type="Proteomes" id="UP000239406">
    <property type="component" value="Unassembled WGS sequence"/>
</dbReference>
<protein>
    <submittedName>
        <fullName evidence="3">Uncharacterized protein (TIGR02001 family)</fullName>
    </submittedName>
</protein>
<reference evidence="2 4" key="1">
    <citation type="submission" date="2018-02" db="EMBL/GenBank/DDBJ databases">
        <title>Reclassifiation of [Polyangium] brachysporum DSM 7029 as Guopingzhaonella breviflexa gen. nov., sp. nov., a member of the family Comamonadaceae.</title>
        <authorList>
            <person name="Tang B."/>
        </authorList>
    </citation>
    <scope>NUCLEOTIDE SEQUENCE [LARGE SCALE GENOMIC DNA]</scope>
    <source>
        <strain evidence="2 4">DSM 15344</strain>
    </source>
</reference>
<feature type="signal peptide" evidence="1">
    <location>
        <begin position="1"/>
        <end position="22"/>
    </location>
</feature>
<feature type="chain" id="PRO_5040584361" evidence="1">
    <location>
        <begin position="23"/>
        <end position="228"/>
    </location>
</feature>
<name>A0A2S5T7M5_9BURK</name>
<accession>A0A2S5T7M5</accession>
<evidence type="ECO:0000313" key="3">
    <source>
        <dbReference type="EMBL" id="TCP07542.1"/>
    </source>
</evidence>
<keyword evidence="1" id="KW-0732">Signal</keyword>
<dbReference type="InterPro" id="IPR010239">
    <property type="entry name" value="CHP02001"/>
</dbReference>
<proteinExistence type="predicted"/>